<keyword evidence="7" id="KW-0371">Homeobox</keyword>
<evidence type="ECO:0000256" key="5">
    <source>
        <dbReference type="ARBA" id="ARBA00023015"/>
    </source>
</evidence>
<organism evidence="12">
    <name type="scientific">Fagus sylvatica</name>
    <name type="common">Beechnut</name>
    <dbReference type="NCBI Taxonomy" id="28930"/>
    <lineage>
        <taxon>Eukaryota</taxon>
        <taxon>Viridiplantae</taxon>
        <taxon>Streptophyta</taxon>
        <taxon>Embryophyta</taxon>
        <taxon>Tracheophyta</taxon>
        <taxon>Spermatophyta</taxon>
        <taxon>Magnoliopsida</taxon>
        <taxon>eudicotyledons</taxon>
        <taxon>Gunneridae</taxon>
        <taxon>Pentapetalae</taxon>
        <taxon>rosids</taxon>
        <taxon>fabids</taxon>
        <taxon>Fagales</taxon>
        <taxon>Fagaceae</taxon>
        <taxon>Fagus</taxon>
    </lineage>
</organism>
<dbReference type="GO" id="GO:0008270">
    <property type="term" value="F:zinc ion binding"/>
    <property type="evidence" value="ECO:0007669"/>
    <property type="project" value="UniProtKB-KW"/>
</dbReference>
<dbReference type="AlphaFoldDB" id="A0A2N9IF85"/>
<evidence type="ECO:0000256" key="4">
    <source>
        <dbReference type="ARBA" id="ARBA00022833"/>
    </source>
</evidence>
<keyword evidence="3" id="KW-0863">Zinc-finger</keyword>
<dbReference type="GO" id="GO:0000976">
    <property type="term" value="F:transcription cis-regulatory region binding"/>
    <property type="evidence" value="ECO:0007669"/>
    <property type="project" value="TreeGrafter"/>
</dbReference>
<feature type="compositionally biased region" description="Polar residues" evidence="10">
    <location>
        <begin position="25"/>
        <end position="44"/>
    </location>
</feature>
<comment type="subcellular location">
    <subcellularLocation>
        <location evidence="1">Nucleus</location>
    </subcellularLocation>
</comment>
<keyword evidence="8" id="KW-0804">Transcription</keyword>
<name>A0A2N9IF85_FAGSY</name>
<keyword evidence="6" id="KW-0238">DNA-binding</keyword>
<feature type="compositionally biased region" description="Acidic residues" evidence="10">
    <location>
        <begin position="1"/>
        <end position="14"/>
    </location>
</feature>
<evidence type="ECO:0000256" key="8">
    <source>
        <dbReference type="ARBA" id="ARBA00023163"/>
    </source>
</evidence>
<sequence length="273" mass="29900">MEFEEHEEQEEDMEIPTPPPPGYETVTNSSSRPKTVGPTNTTTIEGAPRKASGVVIGGTVTGTIRYRECQKNHAVSLGGHAVDGCGEFMAAGEEGTIDALKCAACTCHRNFHRKEINDGSSSEQAQASLLYHHHHNYHPLQQQQQFAPYYRSAVTPQNQGGYLHITTSSQQRQPLALPATSAGGHSRDLEDISNPSSSGGGGGGTSTGLKKRHRTKFSQEQKEKMLAFAESLGWRIQKHDEAAVEQFCTDTGVRRQVLKVWMHNNKHTLGKKP</sequence>
<dbReference type="Gene3D" id="1.10.10.60">
    <property type="entry name" value="Homeodomain-like"/>
    <property type="match status" value="1"/>
</dbReference>
<evidence type="ECO:0000256" key="9">
    <source>
        <dbReference type="ARBA" id="ARBA00023242"/>
    </source>
</evidence>
<dbReference type="FunFam" id="1.10.10.60:FF:000257">
    <property type="entry name" value="Zinc-finger homeodomain protein 2"/>
    <property type="match status" value="1"/>
</dbReference>
<proteinExistence type="predicted"/>
<dbReference type="PROSITE" id="PS51523">
    <property type="entry name" value="ZF_HD_DIMER"/>
    <property type="match status" value="1"/>
</dbReference>
<keyword evidence="2" id="KW-0479">Metal-binding</keyword>
<evidence type="ECO:0000256" key="3">
    <source>
        <dbReference type="ARBA" id="ARBA00022771"/>
    </source>
</evidence>
<feature type="domain" description="ZF-HD dimerization-type" evidence="11">
    <location>
        <begin position="66"/>
        <end position="115"/>
    </location>
</feature>
<dbReference type="Pfam" id="PF04770">
    <property type="entry name" value="ZF-HD_dimer"/>
    <property type="match status" value="1"/>
</dbReference>
<evidence type="ECO:0000256" key="2">
    <source>
        <dbReference type="ARBA" id="ARBA00022723"/>
    </source>
</evidence>
<dbReference type="GO" id="GO:0003700">
    <property type="term" value="F:DNA-binding transcription factor activity"/>
    <property type="evidence" value="ECO:0007669"/>
    <property type="project" value="TreeGrafter"/>
</dbReference>
<keyword evidence="9" id="KW-0539">Nucleus</keyword>
<evidence type="ECO:0000259" key="11">
    <source>
        <dbReference type="PROSITE" id="PS51523"/>
    </source>
</evidence>
<evidence type="ECO:0000256" key="7">
    <source>
        <dbReference type="ARBA" id="ARBA00023155"/>
    </source>
</evidence>
<reference evidence="12" key="1">
    <citation type="submission" date="2018-02" db="EMBL/GenBank/DDBJ databases">
        <authorList>
            <person name="Cohen D.B."/>
            <person name="Kent A.D."/>
        </authorList>
    </citation>
    <scope>NUCLEOTIDE SEQUENCE</scope>
</reference>
<keyword evidence="5" id="KW-0805">Transcription regulation</keyword>
<evidence type="ECO:0000256" key="1">
    <source>
        <dbReference type="ARBA" id="ARBA00004123"/>
    </source>
</evidence>
<dbReference type="SUPFAM" id="SSF46689">
    <property type="entry name" value="Homeodomain-like"/>
    <property type="match status" value="1"/>
</dbReference>
<dbReference type="NCBIfam" id="TIGR01565">
    <property type="entry name" value="homeo_ZF_HD"/>
    <property type="match status" value="1"/>
</dbReference>
<dbReference type="EMBL" id="OIVN01005501">
    <property type="protein sequence ID" value="SPD22740.1"/>
    <property type="molecule type" value="Genomic_DNA"/>
</dbReference>
<keyword evidence="4" id="KW-0862">Zinc</keyword>
<dbReference type="GO" id="GO:0005634">
    <property type="term" value="C:nucleus"/>
    <property type="evidence" value="ECO:0007669"/>
    <property type="project" value="UniProtKB-SubCell"/>
</dbReference>
<dbReference type="GO" id="GO:0050793">
    <property type="term" value="P:regulation of developmental process"/>
    <property type="evidence" value="ECO:0007669"/>
    <property type="project" value="TreeGrafter"/>
</dbReference>
<evidence type="ECO:0000256" key="6">
    <source>
        <dbReference type="ARBA" id="ARBA00023125"/>
    </source>
</evidence>
<evidence type="ECO:0000256" key="10">
    <source>
        <dbReference type="SAM" id="MobiDB-lite"/>
    </source>
</evidence>
<dbReference type="PANTHER" id="PTHR31948">
    <property type="entry name" value="ZINC-FINGER HOMEODOMAIN PROTEIN 2"/>
    <property type="match status" value="1"/>
</dbReference>
<gene>
    <name evidence="12" type="ORF">FSB_LOCUS50622</name>
</gene>
<dbReference type="InterPro" id="IPR006456">
    <property type="entry name" value="ZF_HD_homeobox_Cys/His_dimer"/>
</dbReference>
<accession>A0A2N9IF85</accession>
<dbReference type="NCBIfam" id="TIGR01566">
    <property type="entry name" value="ZF_HD_prot_N"/>
    <property type="match status" value="1"/>
</dbReference>
<feature type="region of interest" description="Disordered" evidence="10">
    <location>
        <begin position="169"/>
        <end position="220"/>
    </location>
</feature>
<evidence type="ECO:0000313" key="12">
    <source>
        <dbReference type="EMBL" id="SPD22740.1"/>
    </source>
</evidence>
<dbReference type="PANTHER" id="PTHR31948:SF140">
    <property type="entry name" value="ZINC-FINGER HOMEODOMAIN PROTEIN 2"/>
    <property type="match status" value="1"/>
</dbReference>
<protein>
    <recommendedName>
        <fullName evidence="11">ZF-HD dimerization-type domain-containing protein</fullName>
    </recommendedName>
</protein>
<dbReference type="InterPro" id="IPR009057">
    <property type="entry name" value="Homeodomain-like_sf"/>
</dbReference>
<feature type="region of interest" description="Disordered" evidence="10">
    <location>
        <begin position="1"/>
        <end position="46"/>
    </location>
</feature>
<dbReference type="InterPro" id="IPR006455">
    <property type="entry name" value="Homeodomain_ZF_HD"/>
</dbReference>